<dbReference type="InterPro" id="IPR015943">
    <property type="entry name" value="WD40/YVTN_repeat-like_dom_sf"/>
</dbReference>
<name>A0A7C3YS08_UNCW3</name>
<dbReference type="NCBIfam" id="TIGR04183">
    <property type="entry name" value="Por_Secre_tail"/>
    <property type="match status" value="1"/>
</dbReference>
<dbReference type="NCBIfam" id="TIGR02276">
    <property type="entry name" value="beta_rpt_yvtn"/>
    <property type="match status" value="2"/>
</dbReference>
<dbReference type="PANTHER" id="PTHR47197:SF3">
    <property type="entry name" value="DIHYDRO-HEME D1 DEHYDROGENASE"/>
    <property type="match status" value="1"/>
</dbReference>
<comment type="caution">
    <text evidence="2">The sequence shown here is derived from an EMBL/GenBank/DDBJ whole genome shotgun (WGS) entry which is preliminary data.</text>
</comment>
<feature type="domain" description="Secretion system C-terminal sorting" evidence="1">
    <location>
        <begin position="239"/>
        <end position="308"/>
    </location>
</feature>
<sequence>MKLLTFIQKGKVRAFTKKIYRLSGKAENGQRFVLLTLLCFLLPASLFSQWLETTIYLPDSLSGMVYPQAFTYNATNNKIYVGGYYGNCVIVIDGETNQKIAKIPAGEDIHSLCWNSTNNKIYCANYYTNNVTVIDGATNQVIATIQVGSGPWALVWNSTNNKVYCANWGSDNVSVIDGATNRVIATIPAGSAPCAFAWNSIQNRTYVANYGSSTISVIRDVTGIEEYFIPEIKPFTSEIYPNPANSFFVIRSSLPVKEIEIFDVSGKLIKEINFSSKEPKISLKGIKTGIYLLKIKVENKEFTEKLIIR</sequence>
<dbReference type="EMBL" id="DTMQ01000011">
    <property type="protein sequence ID" value="HGE98733.1"/>
    <property type="molecule type" value="Genomic_DNA"/>
</dbReference>
<dbReference type="InterPro" id="IPR011045">
    <property type="entry name" value="N2O_reductase_N"/>
</dbReference>
<dbReference type="SUPFAM" id="SSF50974">
    <property type="entry name" value="Nitrous oxide reductase, N-terminal domain"/>
    <property type="match status" value="1"/>
</dbReference>
<accession>A0A7C3YS08</accession>
<dbReference type="InterPro" id="IPR051200">
    <property type="entry name" value="Host-pathogen_enzymatic-act"/>
</dbReference>
<dbReference type="PANTHER" id="PTHR47197">
    <property type="entry name" value="PROTEIN NIRF"/>
    <property type="match status" value="1"/>
</dbReference>
<proteinExistence type="predicted"/>
<organism evidence="2">
    <name type="scientific">candidate division WOR-3 bacterium</name>
    <dbReference type="NCBI Taxonomy" id="2052148"/>
    <lineage>
        <taxon>Bacteria</taxon>
        <taxon>Bacteria division WOR-3</taxon>
    </lineage>
</organism>
<dbReference type="AlphaFoldDB" id="A0A7C3YS08"/>
<dbReference type="InterPro" id="IPR026444">
    <property type="entry name" value="Secre_tail"/>
</dbReference>
<protein>
    <submittedName>
        <fullName evidence="2">T9SS type A sorting domain-containing protein</fullName>
    </submittedName>
</protein>
<gene>
    <name evidence="2" type="ORF">ENX07_01480</name>
</gene>
<reference evidence="2" key="1">
    <citation type="journal article" date="2020" name="mSystems">
        <title>Genome- and Community-Level Interaction Insights into Carbon Utilization and Element Cycling Functions of Hydrothermarchaeota in Hydrothermal Sediment.</title>
        <authorList>
            <person name="Zhou Z."/>
            <person name="Liu Y."/>
            <person name="Xu W."/>
            <person name="Pan J."/>
            <person name="Luo Z.H."/>
            <person name="Li M."/>
        </authorList>
    </citation>
    <scope>NUCLEOTIDE SEQUENCE [LARGE SCALE GENOMIC DNA]</scope>
    <source>
        <strain evidence="2">SpSt-906</strain>
    </source>
</reference>
<evidence type="ECO:0000259" key="1">
    <source>
        <dbReference type="Pfam" id="PF18962"/>
    </source>
</evidence>
<evidence type="ECO:0000313" key="2">
    <source>
        <dbReference type="EMBL" id="HGE98733.1"/>
    </source>
</evidence>
<dbReference type="InterPro" id="IPR011964">
    <property type="entry name" value="YVTN_b-propeller_repeat"/>
</dbReference>
<dbReference type="Gene3D" id="2.130.10.10">
    <property type="entry name" value="YVTN repeat-like/Quinoprotein amine dehydrogenase"/>
    <property type="match status" value="1"/>
</dbReference>
<dbReference type="Pfam" id="PF18962">
    <property type="entry name" value="Por_Secre_tail"/>
    <property type="match status" value="1"/>
</dbReference>